<dbReference type="EMBL" id="LGTC01000001">
    <property type="protein sequence ID" value="KNY26000.1"/>
    <property type="molecule type" value="Genomic_DNA"/>
</dbReference>
<comment type="caution">
    <text evidence="2">The sequence shown here is derived from an EMBL/GenBank/DDBJ whole genome shotgun (WGS) entry which is preliminary data.</text>
</comment>
<dbReference type="PROSITE" id="PS51766">
    <property type="entry name" value="DOCKERIN"/>
    <property type="match status" value="1"/>
</dbReference>
<protein>
    <submittedName>
        <fullName evidence="2">Lipolytic protein G-D-S-L family</fullName>
    </submittedName>
</protein>
<dbReference type="Gene3D" id="1.10.1330.10">
    <property type="entry name" value="Dockerin domain"/>
    <property type="match status" value="1"/>
</dbReference>
<proteinExistence type="predicted"/>
<name>A0A0L6JJT0_9FIRM</name>
<keyword evidence="3" id="KW-1185">Reference proteome</keyword>
<reference evidence="3" key="1">
    <citation type="submission" date="2015-07" db="EMBL/GenBank/DDBJ databases">
        <title>Near-Complete Genome Sequence of the Cellulolytic Bacterium Bacteroides (Pseudobacteroides) cellulosolvens ATCC 35603.</title>
        <authorList>
            <person name="Dassa B."/>
            <person name="Utturkar S.M."/>
            <person name="Klingeman D.M."/>
            <person name="Hurt R.A."/>
            <person name="Keller M."/>
            <person name="Xu J."/>
            <person name="Reddy Y.H.K."/>
            <person name="Borovok I."/>
            <person name="Grinberg I.R."/>
            <person name="Lamed R."/>
            <person name="Zhivin O."/>
            <person name="Bayer E.A."/>
            <person name="Brown S.D."/>
        </authorList>
    </citation>
    <scope>NUCLEOTIDE SEQUENCE [LARGE SCALE GENOMIC DNA]</scope>
    <source>
        <strain evidence="3">DSM 2933</strain>
    </source>
</reference>
<organism evidence="2 3">
    <name type="scientific">Pseudobacteroides cellulosolvens ATCC 35603 = DSM 2933</name>
    <dbReference type="NCBI Taxonomy" id="398512"/>
    <lineage>
        <taxon>Bacteria</taxon>
        <taxon>Bacillati</taxon>
        <taxon>Bacillota</taxon>
        <taxon>Clostridia</taxon>
        <taxon>Eubacteriales</taxon>
        <taxon>Oscillospiraceae</taxon>
        <taxon>Pseudobacteroides</taxon>
    </lineage>
</organism>
<dbReference type="InterPro" id="IPR002105">
    <property type="entry name" value="Dockerin_1_rpt"/>
</dbReference>
<dbReference type="GO" id="GO:0004622">
    <property type="term" value="F:phosphatidylcholine lysophospholipase activity"/>
    <property type="evidence" value="ECO:0007669"/>
    <property type="project" value="TreeGrafter"/>
</dbReference>
<dbReference type="SUPFAM" id="SSF63446">
    <property type="entry name" value="Type I dockerin domain"/>
    <property type="match status" value="1"/>
</dbReference>
<dbReference type="OrthoDB" id="194939at2"/>
<dbReference type="Gene3D" id="3.40.50.1110">
    <property type="entry name" value="SGNH hydrolase"/>
    <property type="match status" value="1"/>
</dbReference>
<dbReference type="InterPro" id="IPR018247">
    <property type="entry name" value="EF_Hand_1_Ca_BS"/>
</dbReference>
<dbReference type="RefSeq" id="WP_050753175.1">
    <property type="nucleotide sequence ID" value="NZ_JQKC01000043.1"/>
</dbReference>
<dbReference type="STRING" id="398512.Bccel_1262"/>
<dbReference type="Pfam" id="PF00404">
    <property type="entry name" value="Dockerin_1"/>
    <property type="match status" value="1"/>
</dbReference>
<dbReference type="PROSITE" id="PS00018">
    <property type="entry name" value="EF_HAND_1"/>
    <property type="match status" value="2"/>
</dbReference>
<dbReference type="GO" id="GO:0004553">
    <property type="term" value="F:hydrolase activity, hydrolyzing O-glycosyl compounds"/>
    <property type="evidence" value="ECO:0007669"/>
    <property type="project" value="InterPro"/>
</dbReference>
<dbReference type="InterPro" id="IPR013830">
    <property type="entry name" value="SGNH_hydro"/>
</dbReference>
<dbReference type="CDD" id="cd14254">
    <property type="entry name" value="Dockerin_II"/>
    <property type="match status" value="1"/>
</dbReference>
<dbReference type="Pfam" id="PF13472">
    <property type="entry name" value="Lipase_GDSL_2"/>
    <property type="match status" value="1"/>
</dbReference>
<feature type="domain" description="Dockerin" evidence="1">
    <location>
        <begin position="245"/>
        <end position="307"/>
    </location>
</feature>
<dbReference type="CDD" id="cd01833">
    <property type="entry name" value="XynB_like"/>
    <property type="match status" value="1"/>
</dbReference>
<evidence type="ECO:0000313" key="3">
    <source>
        <dbReference type="Proteomes" id="UP000036923"/>
    </source>
</evidence>
<evidence type="ECO:0000313" key="2">
    <source>
        <dbReference type="EMBL" id="KNY26000.1"/>
    </source>
</evidence>
<dbReference type="GO" id="GO:0000272">
    <property type="term" value="P:polysaccharide catabolic process"/>
    <property type="evidence" value="ECO:0007669"/>
    <property type="project" value="InterPro"/>
</dbReference>
<evidence type="ECO:0000259" key="1">
    <source>
        <dbReference type="PROSITE" id="PS51766"/>
    </source>
</evidence>
<dbReference type="PANTHER" id="PTHR30383">
    <property type="entry name" value="THIOESTERASE 1/PROTEASE 1/LYSOPHOSPHOLIPASE L1"/>
    <property type="match status" value="1"/>
</dbReference>
<dbReference type="SUPFAM" id="SSF52266">
    <property type="entry name" value="SGNH hydrolase"/>
    <property type="match status" value="1"/>
</dbReference>
<dbReference type="InterPro" id="IPR051532">
    <property type="entry name" value="Ester_Hydrolysis_Enzymes"/>
</dbReference>
<dbReference type="AlphaFoldDB" id="A0A0L6JJT0"/>
<accession>A0A0L6JJT0</accession>
<dbReference type="InterPro" id="IPR016134">
    <property type="entry name" value="Dockerin_dom"/>
</dbReference>
<dbReference type="Proteomes" id="UP000036923">
    <property type="component" value="Unassembled WGS sequence"/>
</dbReference>
<sequence precursor="true">MARKFKNLSVVMVIITILSTVSAFHNSVFSAEMPIKIMPLGDSITACGNWRDLLLSNLTSSSYNVEFVGSQYYLTAHEGHSGIGAINMASSGNLKTWLSATNPEIVIMHLGTNDSWGNNLVPQIIPAFTTLVGQMRANNPNMKIMVAKIIPMHPSGSGESANNNVLDLNSRIDDWAKGLSTSQSPIIVVDQYTGFDTKTDTYDGVHPNDNGCIKMADKWFAALKNVISPSSSATPTSKSASTPTPYVNSLDVNHDGAINMADVIILAKVFNSVSGDSKYVYAYDLNRDGAINISDIVLIASKFNTVV</sequence>
<dbReference type="InterPro" id="IPR036514">
    <property type="entry name" value="SGNH_hydro_sf"/>
</dbReference>
<dbReference type="PROSITE" id="PS00448">
    <property type="entry name" value="CLOS_CELLULOSOME_RPT"/>
    <property type="match status" value="1"/>
</dbReference>
<dbReference type="PANTHER" id="PTHR30383:SF2">
    <property type="entry name" value="CELLULOSE-BINDING PROTEIN"/>
    <property type="match status" value="1"/>
</dbReference>
<dbReference type="eggNOG" id="COG2755">
    <property type="taxonomic scope" value="Bacteria"/>
</dbReference>
<dbReference type="InterPro" id="IPR036439">
    <property type="entry name" value="Dockerin_dom_sf"/>
</dbReference>
<gene>
    <name evidence="2" type="ORF">Bccel_1262</name>
</gene>